<protein>
    <submittedName>
        <fullName evidence="2">Uncharacterized protein</fullName>
    </submittedName>
</protein>
<dbReference type="Proteomes" id="UP000267535">
    <property type="component" value="Unassembled WGS sequence"/>
</dbReference>
<feature type="region of interest" description="Disordered" evidence="1">
    <location>
        <begin position="1"/>
        <end position="30"/>
    </location>
</feature>
<proteinExistence type="predicted"/>
<reference evidence="2 3" key="1">
    <citation type="submission" date="2018-11" db="EMBL/GenBank/DDBJ databases">
        <title>The draft genome sequence of Amphritea balenae JAMM 1525T.</title>
        <authorList>
            <person name="Fang Z."/>
            <person name="Zhang Y."/>
            <person name="Han X."/>
        </authorList>
    </citation>
    <scope>NUCLEOTIDE SEQUENCE [LARGE SCALE GENOMIC DNA]</scope>
    <source>
        <strain evidence="2 3">JAMM 1525</strain>
    </source>
</reference>
<dbReference type="EMBL" id="RQXV01000006">
    <property type="protein sequence ID" value="RRC98892.1"/>
    <property type="molecule type" value="Genomic_DNA"/>
</dbReference>
<sequence length="72" mass="8228">MCSSPKASPRSSKRRSPLGHSTHLSARQQADYATRANAAWERREALRQQQAQAIAIVAQPSLLQQFWQWLLR</sequence>
<dbReference type="RefSeq" id="WP_124926391.1">
    <property type="nucleotide sequence ID" value="NZ_BMOH01000002.1"/>
</dbReference>
<evidence type="ECO:0000313" key="3">
    <source>
        <dbReference type="Proteomes" id="UP000267535"/>
    </source>
</evidence>
<name>A0A3P1SRT1_9GAMM</name>
<evidence type="ECO:0000256" key="1">
    <source>
        <dbReference type="SAM" id="MobiDB-lite"/>
    </source>
</evidence>
<dbReference type="AlphaFoldDB" id="A0A3P1SRT1"/>
<feature type="compositionally biased region" description="Low complexity" evidence="1">
    <location>
        <begin position="1"/>
        <end position="10"/>
    </location>
</feature>
<comment type="caution">
    <text evidence="2">The sequence shown here is derived from an EMBL/GenBank/DDBJ whole genome shotgun (WGS) entry which is preliminary data.</text>
</comment>
<evidence type="ECO:0000313" key="2">
    <source>
        <dbReference type="EMBL" id="RRC98892.1"/>
    </source>
</evidence>
<organism evidence="2 3">
    <name type="scientific">Amphritea balenae</name>
    <dbReference type="NCBI Taxonomy" id="452629"/>
    <lineage>
        <taxon>Bacteria</taxon>
        <taxon>Pseudomonadati</taxon>
        <taxon>Pseudomonadota</taxon>
        <taxon>Gammaproteobacteria</taxon>
        <taxon>Oceanospirillales</taxon>
        <taxon>Oceanospirillaceae</taxon>
        <taxon>Amphritea</taxon>
    </lineage>
</organism>
<keyword evidence="3" id="KW-1185">Reference proteome</keyword>
<gene>
    <name evidence="2" type="ORF">EHS89_11955</name>
</gene>
<accession>A0A3P1SRT1</accession>